<protein>
    <recommendedName>
        <fullName evidence="2">DUF2059 domain-containing protein</fullName>
    </recommendedName>
</protein>
<evidence type="ECO:0000259" key="2">
    <source>
        <dbReference type="Pfam" id="PF09832"/>
    </source>
</evidence>
<evidence type="ECO:0000256" key="1">
    <source>
        <dbReference type="SAM" id="SignalP"/>
    </source>
</evidence>
<name>A0AA37W4Z5_9GAMM</name>
<feature type="domain" description="DUF2059" evidence="2">
    <location>
        <begin position="90"/>
        <end position="142"/>
    </location>
</feature>
<sequence length="164" mass="19075">MLFKSLVSAVLLFVSINAFSASEQLIRQEVSRFFKLTEAINVEPVKKRVGVLINRKLRHNNSGLRQVHYQTVESVVAREIDRLTSEEYFFEQYYQIYKEHYSLDELRQINAFFESQAGRKFIQSRTEVHQDVSTTTVKMIHRLVDDIAPKVQQSLASAGYDVDI</sequence>
<gene>
    <name evidence="3" type="ORF">GCM10007876_11200</name>
</gene>
<comment type="caution">
    <text evidence="3">The sequence shown here is derived from an EMBL/GenBank/DDBJ whole genome shotgun (WGS) entry which is preliminary data.</text>
</comment>
<dbReference type="RefSeq" id="WP_284379790.1">
    <property type="nucleotide sequence ID" value="NZ_BSNM01000006.1"/>
</dbReference>
<dbReference type="InterPro" id="IPR018637">
    <property type="entry name" value="DUF2059"/>
</dbReference>
<keyword evidence="4" id="KW-1185">Reference proteome</keyword>
<keyword evidence="1" id="KW-0732">Signal</keyword>
<dbReference type="EMBL" id="BSNM01000006">
    <property type="protein sequence ID" value="GLQ30642.1"/>
    <property type="molecule type" value="Genomic_DNA"/>
</dbReference>
<dbReference type="Pfam" id="PF09832">
    <property type="entry name" value="DUF2059"/>
    <property type="match status" value="1"/>
</dbReference>
<dbReference type="Proteomes" id="UP001161389">
    <property type="component" value="Unassembled WGS sequence"/>
</dbReference>
<proteinExistence type="predicted"/>
<feature type="signal peptide" evidence="1">
    <location>
        <begin position="1"/>
        <end position="20"/>
    </location>
</feature>
<feature type="chain" id="PRO_5041213777" description="DUF2059 domain-containing protein" evidence="1">
    <location>
        <begin position="21"/>
        <end position="164"/>
    </location>
</feature>
<reference evidence="3" key="1">
    <citation type="journal article" date="2014" name="Int. J. Syst. Evol. Microbiol.">
        <title>Complete genome sequence of Corynebacterium casei LMG S-19264T (=DSM 44701T), isolated from a smear-ripened cheese.</title>
        <authorList>
            <consortium name="US DOE Joint Genome Institute (JGI-PGF)"/>
            <person name="Walter F."/>
            <person name="Albersmeier A."/>
            <person name="Kalinowski J."/>
            <person name="Ruckert C."/>
        </authorList>
    </citation>
    <scope>NUCLEOTIDE SEQUENCE</scope>
    <source>
        <strain evidence="3">NBRC 110071</strain>
    </source>
</reference>
<dbReference type="AlphaFoldDB" id="A0AA37W4Z5"/>
<evidence type="ECO:0000313" key="4">
    <source>
        <dbReference type="Proteomes" id="UP001161389"/>
    </source>
</evidence>
<accession>A0AA37W4Z5</accession>
<evidence type="ECO:0000313" key="3">
    <source>
        <dbReference type="EMBL" id="GLQ30642.1"/>
    </source>
</evidence>
<reference evidence="3" key="2">
    <citation type="submission" date="2023-01" db="EMBL/GenBank/DDBJ databases">
        <title>Draft genome sequence of Litoribrevibacter albus strain NBRC 110071.</title>
        <authorList>
            <person name="Sun Q."/>
            <person name="Mori K."/>
        </authorList>
    </citation>
    <scope>NUCLEOTIDE SEQUENCE</scope>
    <source>
        <strain evidence="3">NBRC 110071</strain>
    </source>
</reference>
<organism evidence="3 4">
    <name type="scientific">Litoribrevibacter albus</name>
    <dbReference type="NCBI Taxonomy" id="1473156"/>
    <lineage>
        <taxon>Bacteria</taxon>
        <taxon>Pseudomonadati</taxon>
        <taxon>Pseudomonadota</taxon>
        <taxon>Gammaproteobacteria</taxon>
        <taxon>Oceanospirillales</taxon>
        <taxon>Oceanospirillaceae</taxon>
        <taxon>Litoribrevibacter</taxon>
    </lineage>
</organism>